<evidence type="ECO:0000259" key="2">
    <source>
        <dbReference type="Pfam" id="PF08327"/>
    </source>
</evidence>
<reference evidence="3 4" key="1">
    <citation type="submission" date="2019-02" db="EMBL/GenBank/DDBJ databases">
        <authorList>
            <consortium name="Pathogen Informatics"/>
        </authorList>
    </citation>
    <scope>NUCLEOTIDE SEQUENCE [LARGE SCALE GENOMIC DNA]</scope>
    <source>
        <strain evidence="3 4">3012STDY6756504</strain>
    </source>
</reference>
<evidence type="ECO:0000256" key="1">
    <source>
        <dbReference type="ARBA" id="ARBA00006817"/>
    </source>
</evidence>
<organism evidence="3 4">
    <name type="scientific">Nocardia cyriacigeorgica</name>
    <dbReference type="NCBI Taxonomy" id="135487"/>
    <lineage>
        <taxon>Bacteria</taxon>
        <taxon>Bacillati</taxon>
        <taxon>Actinomycetota</taxon>
        <taxon>Actinomycetes</taxon>
        <taxon>Mycobacteriales</taxon>
        <taxon>Nocardiaceae</taxon>
        <taxon>Nocardia</taxon>
    </lineage>
</organism>
<gene>
    <name evidence="3" type="ORF">NCTC10797_03670</name>
</gene>
<accession>A0A4U8W1Z8</accession>
<dbReference type="SUPFAM" id="SSF55961">
    <property type="entry name" value="Bet v1-like"/>
    <property type="match status" value="1"/>
</dbReference>
<evidence type="ECO:0000313" key="3">
    <source>
        <dbReference type="EMBL" id="VFA99882.1"/>
    </source>
</evidence>
<dbReference type="Proteomes" id="UP000290439">
    <property type="component" value="Chromosome"/>
</dbReference>
<comment type="similarity">
    <text evidence="1">Belongs to the AHA1 family.</text>
</comment>
<name>A0A4U8W1Z8_9NOCA</name>
<dbReference type="CDD" id="cd07826">
    <property type="entry name" value="SRPBCC_CalC_Aha1-like_9"/>
    <property type="match status" value="1"/>
</dbReference>
<protein>
    <submittedName>
        <fullName evidence="3">Activator of Hsp90 ATPase homolog 1-like protein</fullName>
    </submittedName>
</protein>
<sequence>MSTTTNDAVISTTSDTEIHVERVFNAPVDRVWDAYSRIEQLSRWWGRGNQLDVERWEFRKGGHWRFVEHADGESHGFEGRFREITPKERIVQSFEWDGMPAHVAIDATTFVDLGDGRTKVVTDSQFHTREERDGMLQSGMESGLNESYRALDALLAESA</sequence>
<feature type="domain" description="Activator of Hsp90 ATPase homologue 1/2-like C-terminal" evidence="2">
    <location>
        <begin position="25"/>
        <end position="155"/>
    </location>
</feature>
<dbReference type="InterPro" id="IPR023393">
    <property type="entry name" value="START-like_dom_sf"/>
</dbReference>
<dbReference type="RefSeq" id="WP_130917939.1">
    <property type="nucleotide sequence ID" value="NZ_JADLQM010000001.1"/>
</dbReference>
<dbReference type="EMBL" id="LR215973">
    <property type="protein sequence ID" value="VFA99882.1"/>
    <property type="molecule type" value="Genomic_DNA"/>
</dbReference>
<dbReference type="AlphaFoldDB" id="A0A4U8W1Z8"/>
<dbReference type="InterPro" id="IPR013538">
    <property type="entry name" value="ASHA1/2-like_C"/>
</dbReference>
<dbReference type="Gene3D" id="3.30.530.20">
    <property type="match status" value="1"/>
</dbReference>
<dbReference type="Pfam" id="PF08327">
    <property type="entry name" value="AHSA1"/>
    <property type="match status" value="1"/>
</dbReference>
<evidence type="ECO:0000313" key="4">
    <source>
        <dbReference type="Proteomes" id="UP000290439"/>
    </source>
</evidence>
<proteinExistence type="inferred from homology"/>